<evidence type="ECO:0000256" key="1">
    <source>
        <dbReference type="SAM" id="SignalP"/>
    </source>
</evidence>
<feature type="signal peptide" evidence="1">
    <location>
        <begin position="1"/>
        <end position="35"/>
    </location>
</feature>
<dbReference type="InterPro" id="IPR008258">
    <property type="entry name" value="Transglycosylase_SLT_dom_1"/>
</dbReference>
<evidence type="ECO:0000313" key="4">
    <source>
        <dbReference type="Proteomes" id="UP001550850"/>
    </source>
</evidence>
<dbReference type="RefSeq" id="WP_108952860.1">
    <property type="nucleotide sequence ID" value="NZ_BEVZ01000002.1"/>
</dbReference>
<organism evidence="3 4">
    <name type="scientific">Streptomyces fragilis</name>
    <dbReference type="NCBI Taxonomy" id="67301"/>
    <lineage>
        <taxon>Bacteria</taxon>
        <taxon>Bacillati</taxon>
        <taxon>Actinomycetota</taxon>
        <taxon>Actinomycetes</taxon>
        <taxon>Kitasatosporales</taxon>
        <taxon>Streptomycetaceae</taxon>
        <taxon>Streptomyces</taxon>
    </lineage>
</organism>
<feature type="chain" id="PRO_5045964650" evidence="1">
    <location>
        <begin position="36"/>
        <end position="208"/>
    </location>
</feature>
<keyword evidence="1" id="KW-0732">Signal</keyword>
<dbReference type="SUPFAM" id="SSF53955">
    <property type="entry name" value="Lysozyme-like"/>
    <property type="match status" value="1"/>
</dbReference>
<feature type="domain" description="Transglycosylase SLT" evidence="2">
    <location>
        <begin position="133"/>
        <end position="205"/>
    </location>
</feature>
<reference evidence="3 4" key="1">
    <citation type="submission" date="2024-06" db="EMBL/GenBank/DDBJ databases">
        <title>The Natural Products Discovery Center: Release of the First 8490 Sequenced Strains for Exploring Actinobacteria Biosynthetic Diversity.</title>
        <authorList>
            <person name="Kalkreuter E."/>
            <person name="Kautsar S.A."/>
            <person name="Yang D."/>
            <person name="Bader C.D."/>
            <person name="Teijaro C.N."/>
            <person name="Fluegel L."/>
            <person name="Davis C.M."/>
            <person name="Simpson J.R."/>
            <person name="Lauterbach L."/>
            <person name="Steele A.D."/>
            <person name="Gui C."/>
            <person name="Meng S."/>
            <person name="Li G."/>
            <person name="Viehrig K."/>
            <person name="Ye F."/>
            <person name="Su P."/>
            <person name="Kiefer A.F."/>
            <person name="Nichols A."/>
            <person name="Cepeda A.J."/>
            <person name="Yan W."/>
            <person name="Fan B."/>
            <person name="Jiang Y."/>
            <person name="Adhikari A."/>
            <person name="Zheng C.-J."/>
            <person name="Schuster L."/>
            <person name="Cowan T.M."/>
            <person name="Smanski M.J."/>
            <person name="Chevrette M.G."/>
            <person name="De Carvalho L.P.S."/>
            <person name="Shen B."/>
        </authorList>
    </citation>
    <scope>NUCLEOTIDE SEQUENCE [LARGE SCALE GENOMIC DNA]</scope>
    <source>
        <strain evidence="3 4">NPDC038104</strain>
    </source>
</reference>
<protein>
    <submittedName>
        <fullName evidence="3">Transglycosylase SLT domain-containing protein</fullName>
    </submittedName>
</protein>
<sequence>MRSFTFTAPAPAKIQKMAVAGGFAALAATTTFGLAATADQQPAQAAAKPAPVAATTSLSAVTDKAAGERTADSVSRSADRVEVQQVAYKKPVSSQKTEKKVYPDNLDGWIRESLDIMHEKGIPGTYHGLHKNIIRESSGNPKAINDWDINAINGIPSKGLLQVIPPTFEAYHVEGTPHDIWNPVSNITAAANYAADKYGSIDNVNSAY</sequence>
<dbReference type="InterPro" id="IPR023346">
    <property type="entry name" value="Lysozyme-like_dom_sf"/>
</dbReference>
<name>A0ABV2YLU2_9ACTN</name>
<proteinExistence type="predicted"/>
<keyword evidence="4" id="KW-1185">Reference proteome</keyword>
<evidence type="ECO:0000313" key="3">
    <source>
        <dbReference type="EMBL" id="MEU3556700.1"/>
    </source>
</evidence>
<dbReference type="Proteomes" id="UP001550850">
    <property type="component" value="Unassembled WGS sequence"/>
</dbReference>
<dbReference type="Gene3D" id="1.10.530.10">
    <property type="match status" value="1"/>
</dbReference>
<dbReference type="EMBL" id="JBEZUR010000038">
    <property type="protein sequence ID" value="MEU3556700.1"/>
    <property type="molecule type" value="Genomic_DNA"/>
</dbReference>
<evidence type="ECO:0000259" key="2">
    <source>
        <dbReference type="Pfam" id="PF01464"/>
    </source>
</evidence>
<comment type="caution">
    <text evidence="3">The sequence shown here is derived from an EMBL/GenBank/DDBJ whole genome shotgun (WGS) entry which is preliminary data.</text>
</comment>
<accession>A0ABV2YLU2</accession>
<dbReference type="Pfam" id="PF01464">
    <property type="entry name" value="SLT"/>
    <property type="match status" value="1"/>
</dbReference>
<gene>
    <name evidence="3" type="ORF">AB0E65_21160</name>
</gene>